<accession>A0A6A5UNK7</accession>
<evidence type="ECO:0000313" key="3">
    <source>
        <dbReference type="EMBL" id="KAF1962657.1"/>
    </source>
</evidence>
<evidence type="ECO:0000256" key="1">
    <source>
        <dbReference type="SAM" id="Coils"/>
    </source>
</evidence>
<evidence type="ECO:0000256" key="2">
    <source>
        <dbReference type="SAM" id="MobiDB-lite"/>
    </source>
</evidence>
<reference evidence="3" key="1">
    <citation type="journal article" date="2020" name="Stud. Mycol.">
        <title>101 Dothideomycetes genomes: a test case for predicting lifestyles and emergence of pathogens.</title>
        <authorList>
            <person name="Haridas S."/>
            <person name="Albert R."/>
            <person name="Binder M."/>
            <person name="Bloem J."/>
            <person name="Labutti K."/>
            <person name="Salamov A."/>
            <person name="Andreopoulos B."/>
            <person name="Baker S."/>
            <person name="Barry K."/>
            <person name="Bills G."/>
            <person name="Bluhm B."/>
            <person name="Cannon C."/>
            <person name="Castanera R."/>
            <person name="Culley D."/>
            <person name="Daum C."/>
            <person name="Ezra D."/>
            <person name="Gonzalez J."/>
            <person name="Henrissat B."/>
            <person name="Kuo A."/>
            <person name="Liang C."/>
            <person name="Lipzen A."/>
            <person name="Lutzoni F."/>
            <person name="Magnuson J."/>
            <person name="Mondo S."/>
            <person name="Nolan M."/>
            <person name="Ohm R."/>
            <person name="Pangilinan J."/>
            <person name="Park H.-J."/>
            <person name="Ramirez L."/>
            <person name="Alfaro M."/>
            <person name="Sun H."/>
            <person name="Tritt A."/>
            <person name="Yoshinaga Y."/>
            <person name="Zwiers L.-H."/>
            <person name="Turgeon B."/>
            <person name="Goodwin S."/>
            <person name="Spatafora J."/>
            <person name="Crous P."/>
            <person name="Grigoriev I."/>
        </authorList>
    </citation>
    <scope>NUCLEOTIDE SEQUENCE</scope>
    <source>
        <strain evidence="3">CBS 675.92</strain>
    </source>
</reference>
<dbReference type="AlphaFoldDB" id="A0A6A5UNK7"/>
<feature type="coiled-coil region" evidence="1">
    <location>
        <begin position="168"/>
        <end position="195"/>
    </location>
</feature>
<sequence length="247" mass="27225">GGSSYAQKPIDAWISNRVERLARGGSITAPPRPNEASAVHTSPLNQHNASSAPQAPTDEFQLGEQYRSKLAMAEVTAHYQPSLNGGEENGISEQLRRNQSQSPAAQEKRMLESPERQHLPDTNMNLQNTAAMDYTAVGEVLQAHKRQRLNGPKPSQSSSELGIAKALNDCLAKENAELTRSLKEARQKLKEYKGLLEALLPHAQSGIFHDIREIEEGRGNVTEMDHLIRKAQEQLDDLFKASTENAS</sequence>
<protein>
    <submittedName>
        <fullName evidence="3">Uncharacterized protein</fullName>
    </submittedName>
</protein>
<feature type="region of interest" description="Disordered" evidence="2">
    <location>
        <begin position="24"/>
        <end position="63"/>
    </location>
</feature>
<feature type="compositionally biased region" description="Basic and acidic residues" evidence="2">
    <location>
        <begin position="106"/>
        <end position="119"/>
    </location>
</feature>
<feature type="region of interest" description="Disordered" evidence="2">
    <location>
        <begin position="81"/>
        <end position="122"/>
    </location>
</feature>
<dbReference type="Proteomes" id="UP000800035">
    <property type="component" value="Unassembled WGS sequence"/>
</dbReference>
<proteinExistence type="predicted"/>
<keyword evidence="1" id="KW-0175">Coiled coil</keyword>
<organism evidence="3 4">
    <name type="scientific">Byssothecium circinans</name>
    <dbReference type="NCBI Taxonomy" id="147558"/>
    <lineage>
        <taxon>Eukaryota</taxon>
        <taxon>Fungi</taxon>
        <taxon>Dikarya</taxon>
        <taxon>Ascomycota</taxon>
        <taxon>Pezizomycotina</taxon>
        <taxon>Dothideomycetes</taxon>
        <taxon>Pleosporomycetidae</taxon>
        <taxon>Pleosporales</taxon>
        <taxon>Massarineae</taxon>
        <taxon>Massarinaceae</taxon>
        <taxon>Byssothecium</taxon>
    </lineage>
</organism>
<keyword evidence="4" id="KW-1185">Reference proteome</keyword>
<feature type="non-terminal residue" evidence="3">
    <location>
        <position position="1"/>
    </location>
</feature>
<feature type="compositionally biased region" description="Polar residues" evidence="2">
    <location>
        <begin position="39"/>
        <end position="54"/>
    </location>
</feature>
<gene>
    <name evidence="3" type="ORF">CC80DRAFT_95599</name>
</gene>
<evidence type="ECO:0000313" key="4">
    <source>
        <dbReference type="Proteomes" id="UP000800035"/>
    </source>
</evidence>
<dbReference type="EMBL" id="ML976978">
    <property type="protein sequence ID" value="KAF1962657.1"/>
    <property type="molecule type" value="Genomic_DNA"/>
</dbReference>
<name>A0A6A5UNK7_9PLEO</name>